<dbReference type="EMBL" id="FNUY01000012">
    <property type="protein sequence ID" value="SEG76869.1"/>
    <property type="molecule type" value="Genomic_DNA"/>
</dbReference>
<evidence type="ECO:0000313" key="1">
    <source>
        <dbReference type="EMBL" id="SEG76869.1"/>
    </source>
</evidence>
<name>A0A1H6CUV5_9HYPH</name>
<dbReference type="Proteomes" id="UP000236743">
    <property type="component" value="Unassembled WGS sequence"/>
</dbReference>
<protein>
    <submittedName>
        <fullName evidence="1">Uncharacterized protein</fullName>
    </submittedName>
</protein>
<gene>
    <name evidence="1" type="ORF">SAMN04488115_112162</name>
</gene>
<organism evidence="1 2">
    <name type="scientific">Bosea lathyri</name>
    <dbReference type="NCBI Taxonomy" id="1036778"/>
    <lineage>
        <taxon>Bacteria</taxon>
        <taxon>Pseudomonadati</taxon>
        <taxon>Pseudomonadota</taxon>
        <taxon>Alphaproteobacteria</taxon>
        <taxon>Hyphomicrobiales</taxon>
        <taxon>Boseaceae</taxon>
        <taxon>Bosea</taxon>
    </lineage>
</organism>
<proteinExistence type="predicted"/>
<accession>A0A1H6CUV5</accession>
<dbReference type="RefSeq" id="WP_146071476.1">
    <property type="nucleotide sequence ID" value="NZ_FNUY01000012.1"/>
</dbReference>
<dbReference type="OrthoDB" id="8160080at2"/>
<sequence>MTRLVFDRALCLDEDSLRDIILAFSEGLRAHSRLRNLLNRVVGNRWCDFEVGLEHFLTALIARTGDHGGGLVALYEAFPALAPEHVTDARDLFMETALTILPLHAAASLSELADSVCDLALRALCPETGTAITTPLACRIREAEEALRIGANLR</sequence>
<evidence type="ECO:0000313" key="2">
    <source>
        <dbReference type="Proteomes" id="UP000236743"/>
    </source>
</evidence>
<dbReference type="AlphaFoldDB" id="A0A1H6CUV5"/>
<keyword evidence="2" id="KW-1185">Reference proteome</keyword>
<reference evidence="1 2" key="1">
    <citation type="submission" date="2016-10" db="EMBL/GenBank/DDBJ databases">
        <authorList>
            <person name="de Groot N.N."/>
        </authorList>
    </citation>
    <scope>NUCLEOTIDE SEQUENCE [LARGE SCALE GENOMIC DNA]</scope>
    <source>
        <strain evidence="1 2">DSM 26656</strain>
    </source>
</reference>